<name>A0A1G9ANZ8_9LACT</name>
<reference evidence="2" key="1">
    <citation type="submission" date="2016-10" db="EMBL/GenBank/DDBJ databases">
        <authorList>
            <person name="Varghese N."/>
            <person name="Submissions S."/>
        </authorList>
    </citation>
    <scope>NUCLEOTIDE SEQUENCE [LARGE SCALE GENOMIC DNA]</scope>
    <source>
        <strain evidence="2">DSM 19181</strain>
    </source>
</reference>
<keyword evidence="2" id="KW-1185">Reference proteome</keyword>
<feature type="non-terminal residue" evidence="1">
    <location>
        <position position="78"/>
    </location>
</feature>
<dbReference type="OrthoDB" id="2162583at2"/>
<organism evidence="1 2">
    <name type="scientific">Alkalibacterium thalassium</name>
    <dbReference type="NCBI Taxonomy" id="426701"/>
    <lineage>
        <taxon>Bacteria</taxon>
        <taxon>Bacillati</taxon>
        <taxon>Bacillota</taxon>
        <taxon>Bacilli</taxon>
        <taxon>Lactobacillales</taxon>
        <taxon>Carnobacteriaceae</taxon>
        <taxon>Alkalibacterium</taxon>
    </lineage>
</organism>
<proteinExistence type="predicted"/>
<dbReference type="Proteomes" id="UP000199433">
    <property type="component" value="Unassembled WGS sequence"/>
</dbReference>
<protein>
    <submittedName>
        <fullName evidence="1">Uncharacterized protein</fullName>
    </submittedName>
</protein>
<dbReference type="STRING" id="426701.SAMN04488098_102130"/>
<dbReference type="EMBL" id="FNFK01000021">
    <property type="protein sequence ID" value="SDK29038.1"/>
    <property type="molecule type" value="Genomic_DNA"/>
</dbReference>
<dbReference type="RefSeq" id="WP_143009200.1">
    <property type="nucleotide sequence ID" value="NZ_FNFK01000021.1"/>
</dbReference>
<dbReference type="AlphaFoldDB" id="A0A1G9ANZ8"/>
<accession>A0A1G9ANZ8</accession>
<evidence type="ECO:0000313" key="1">
    <source>
        <dbReference type="EMBL" id="SDK29038.1"/>
    </source>
</evidence>
<gene>
    <name evidence="1" type="ORF">SAMN04488098_102130</name>
</gene>
<sequence length="78" mass="9124">MNQIIAEIASILKDSETLIDSEIRLDQYLPQVMCELVSKAIEMIDLELIHSYKERGYEIEKTMKRTVQFSYGGVEIRR</sequence>
<evidence type="ECO:0000313" key="2">
    <source>
        <dbReference type="Proteomes" id="UP000199433"/>
    </source>
</evidence>